<proteinExistence type="predicted"/>
<comment type="caution">
    <text evidence="3">The sequence shown here is derived from an EMBL/GenBank/DDBJ whole genome shotgun (WGS) entry which is preliminary data.</text>
</comment>
<feature type="transmembrane region" description="Helical" evidence="1">
    <location>
        <begin position="43"/>
        <end position="71"/>
    </location>
</feature>
<name>A0ABT7E3H2_9NEIS</name>
<reference evidence="3" key="1">
    <citation type="submission" date="2023-03" db="EMBL/GenBank/DDBJ databases">
        <title>Chitinimonas shenzhenensis gen. nov., sp. nov., a novel member of family Burkholderiaceae isolated from activated sludge collected in Shen Zhen, China.</title>
        <authorList>
            <person name="Wang X."/>
        </authorList>
    </citation>
    <scope>NUCLEOTIDE SEQUENCE</scope>
    <source>
        <strain evidence="3">DQS-5</strain>
    </source>
</reference>
<keyword evidence="1" id="KW-1133">Transmembrane helix</keyword>
<sequence length="183" mass="20334">MRKLVLFYMALICALPGYAAGSAGDYFAGMFSRFLDGAVFGGMVFFLFCGVFIFIFAGLPSMALVCIARLIMGLRKPDLRQRYKWTLVCIALSILPILGLYGLNIMERIMTFVVLANIAGCIVLFPQIPLLKRTLACMAMVAALMVWVDSFYFNMAMLSLSPIAIGAEIIRRKRLARMLTVTD</sequence>
<dbReference type="RefSeq" id="WP_284103198.1">
    <property type="nucleotide sequence ID" value="NZ_JARRAF010000059.1"/>
</dbReference>
<dbReference type="Proteomes" id="UP001172778">
    <property type="component" value="Unassembled WGS sequence"/>
</dbReference>
<gene>
    <name evidence="3" type="ORF">PZA18_22805</name>
</gene>
<evidence type="ECO:0000313" key="3">
    <source>
        <dbReference type="EMBL" id="MDK2126877.1"/>
    </source>
</evidence>
<feature type="chain" id="PRO_5047373813" evidence="2">
    <location>
        <begin position="20"/>
        <end position="183"/>
    </location>
</feature>
<dbReference type="EMBL" id="JARRAF010000059">
    <property type="protein sequence ID" value="MDK2126877.1"/>
    <property type="molecule type" value="Genomic_DNA"/>
</dbReference>
<feature type="signal peptide" evidence="2">
    <location>
        <begin position="1"/>
        <end position="19"/>
    </location>
</feature>
<keyword evidence="2" id="KW-0732">Signal</keyword>
<keyword evidence="4" id="KW-1185">Reference proteome</keyword>
<evidence type="ECO:0000313" key="4">
    <source>
        <dbReference type="Proteomes" id="UP001172778"/>
    </source>
</evidence>
<feature type="transmembrane region" description="Helical" evidence="1">
    <location>
        <begin position="83"/>
        <end position="103"/>
    </location>
</feature>
<evidence type="ECO:0000256" key="1">
    <source>
        <dbReference type="SAM" id="Phobius"/>
    </source>
</evidence>
<feature type="transmembrane region" description="Helical" evidence="1">
    <location>
        <begin position="153"/>
        <end position="170"/>
    </location>
</feature>
<accession>A0ABT7E3H2</accession>
<keyword evidence="1" id="KW-0812">Transmembrane</keyword>
<organism evidence="3 4">
    <name type="scientific">Parachitinimonas caeni</name>
    <dbReference type="NCBI Taxonomy" id="3031301"/>
    <lineage>
        <taxon>Bacteria</taxon>
        <taxon>Pseudomonadati</taxon>
        <taxon>Pseudomonadota</taxon>
        <taxon>Betaproteobacteria</taxon>
        <taxon>Neisseriales</taxon>
        <taxon>Chitinibacteraceae</taxon>
        <taxon>Parachitinimonas</taxon>
    </lineage>
</organism>
<evidence type="ECO:0000256" key="2">
    <source>
        <dbReference type="SAM" id="SignalP"/>
    </source>
</evidence>
<keyword evidence="1" id="KW-0472">Membrane</keyword>
<feature type="transmembrane region" description="Helical" evidence="1">
    <location>
        <begin position="109"/>
        <end position="125"/>
    </location>
</feature>
<protein>
    <submittedName>
        <fullName evidence="3">Uncharacterized protein</fullName>
    </submittedName>
</protein>